<evidence type="ECO:0000256" key="4">
    <source>
        <dbReference type="PIRSR" id="PIRSR611284-1"/>
    </source>
</evidence>
<evidence type="ECO:0000256" key="3">
    <source>
        <dbReference type="ARBA" id="ARBA00023002"/>
    </source>
</evidence>
<keyword evidence="3 6" id="KW-0560">Oxidoreductase</keyword>
<dbReference type="InterPro" id="IPR036291">
    <property type="entry name" value="NAD(P)-bd_dom_sf"/>
</dbReference>
<keyword evidence="6" id="KW-0276">Fatty acid metabolism</keyword>
<evidence type="ECO:0000313" key="8">
    <source>
        <dbReference type="EMBL" id="KUK80399.1"/>
    </source>
</evidence>
<dbReference type="EMBL" id="LGGP01000162">
    <property type="protein sequence ID" value="KUK80399.1"/>
    <property type="molecule type" value="Genomic_DNA"/>
</dbReference>
<protein>
    <recommendedName>
        <fullName evidence="6">3-oxoacyl-[acyl-carrier-protein] reductase</fullName>
        <ecNumber evidence="6">1.1.1.100</ecNumber>
    </recommendedName>
</protein>
<comment type="subunit">
    <text evidence="6">Homotetramer.</text>
</comment>
<proteinExistence type="inferred from homology"/>
<sequence>MRMEGKVVIITGGARGIGKAAVERFTREGAIVYACDMDIEGLEGLKNEFAELPGKVIPKKLNVTDRKAIADLVNEIKSEYGHIDGLVNNAGITRDALIQRMTEEDWDLVIDVNLKGVFNMTQAIAPVMLDQGYGAIVNTSSVVGVFGNIGQSNYSASKGGVIAMTKTWAKELSRKGAKIRVNAVAPGFIKTPMTEKMPEKIITALEERIPLKRMGLPEEIANVYFFLISDEASYLTGQVIGVDGGLVI</sequence>
<comment type="pathway">
    <text evidence="6">Lipid metabolism; fatty acid biosynthesis.</text>
</comment>
<dbReference type="EC" id="1.1.1.100" evidence="6"/>
<dbReference type="GO" id="GO:0004316">
    <property type="term" value="F:3-oxoacyl-[acyl-carrier-protein] reductase (NADPH) activity"/>
    <property type="evidence" value="ECO:0007669"/>
    <property type="project" value="UniProtKB-UniRule"/>
</dbReference>
<dbReference type="PROSITE" id="PS00061">
    <property type="entry name" value="ADH_SHORT"/>
    <property type="match status" value="1"/>
</dbReference>
<dbReference type="InterPro" id="IPR002347">
    <property type="entry name" value="SDR_fam"/>
</dbReference>
<comment type="function">
    <text evidence="6">Catalyzes the NADPH-dependent reduction of beta-ketoacyl-ACP substrates to beta-hydroxyacyl-ACP products, the first reductive step in the elongation cycle of fatty acid biosynthesis.</text>
</comment>
<dbReference type="GO" id="GO:0006633">
    <property type="term" value="P:fatty acid biosynthetic process"/>
    <property type="evidence" value="ECO:0007669"/>
    <property type="project" value="UniProtKB-UniPathway"/>
</dbReference>
<dbReference type="GO" id="GO:0051287">
    <property type="term" value="F:NAD binding"/>
    <property type="evidence" value="ECO:0007669"/>
    <property type="project" value="UniProtKB-UniRule"/>
</dbReference>
<dbReference type="UniPathway" id="UPA00094"/>
<comment type="similarity">
    <text evidence="1 6">Belongs to the short-chain dehydrogenases/reductases (SDR) family.</text>
</comment>
<dbReference type="NCBIfam" id="NF009466">
    <property type="entry name" value="PRK12826.1-2"/>
    <property type="match status" value="1"/>
</dbReference>
<keyword evidence="6" id="KW-0444">Lipid biosynthesis</keyword>
<dbReference type="PANTHER" id="PTHR42760:SF83">
    <property type="entry name" value="(3R)-3-HYDROXYACYL-COA DEHYDROGENASE"/>
    <property type="match status" value="1"/>
</dbReference>
<keyword evidence="6" id="KW-0275">Fatty acid biosynthesis</keyword>
<dbReference type="InterPro" id="IPR011284">
    <property type="entry name" value="3oxo_ACP_reduc"/>
</dbReference>
<dbReference type="SMART" id="SM00822">
    <property type="entry name" value="PKS_KR"/>
    <property type="match status" value="1"/>
</dbReference>
<evidence type="ECO:0000256" key="5">
    <source>
        <dbReference type="PIRSR" id="PIRSR611284-2"/>
    </source>
</evidence>
<dbReference type="Pfam" id="PF13561">
    <property type="entry name" value="adh_short_C2"/>
    <property type="match status" value="1"/>
</dbReference>
<dbReference type="CDD" id="cd05333">
    <property type="entry name" value="BKR_SDR_c"/>
    <property type="match status" value="1"/>
</dbReference>
<dbReference type="FunFam" id="3.40.50.720:FF:000115">
    <property type="entry name" value="3-oxoacyl-[acyl-carrier-protein] reductase FabG"/>
    <property type="match status" value="1"/>
</dbReference>
<dbReference type="PRINTS" id="PR00080">
    <property type="entry name" value="SDRFAMILY"/>
</dbReference>
<feature type="binding site" evidence="5">
    <location>
        <begin position="154"/>
        <end position="158"/>
    </location>
    <ligand>
        <name>NADP(+)</name>
        <dbReference type="ChEBI" id="CHEBI:58349"/>
    </ligand>
</feature>
<dbReference type="InterPro" id="IPR057326">
    <property type="entry name" value="KR_dom"/>
</dbReference>
<feature type="binding site" evidence="5">
    <location>
        <begin position="62"/>
        <end position="63"/>
    </location>
    <ligand>
        <name>NADP(+)</name>
        <dbReference type="ChEBI" id="CHEBI:58349"/>
    </ligand>
</feature>
<dbReference type="PANTHER" id="PTHR42760">
    <property type="entry name" value="SHORT-CHAIN DEHYDROGENASES/REDUCTASES FAMILY MEMBER"/>
    <property type="match status" value="1"/>
</dbReference>
<feature type="binding site" evidence="5">
    <location>
        <begin position="12"/>
        <end position="15"/>
    </location>
    <ligand>
        <name>NADP(+)</name>
        <dbReference type="ChEBI" id="CHEBI:58349"/>
    </ligand>
</feature>
<keyword evidence="6" id="KW-0443">Lipid metabolism</keyword>
<comment type="catalytic activity">
    <reaction evidence="6">
        <text>a (3R)-hydroxyacyl-[ACP] + NADP(+) = a 3-oxoacyl-[ACP] + NADPH + H(+)</text>
        <dbReference type="Rhea" id="RHEA:17397"/>
        <dbReference type="Rhea" id="RHEA-COMP:9916"/>
        <dbReference type="Rhea" id="RHEA-COMP:9945"/>
        <dbReference type="ChEBI" id="CHEBI:15378"/>
        <dbReference type="ChEBI" id="CHEBI:57783"/>
        <dbReference type="ChEBI" id="CHEBI:58349"/>
        <dbReference type="ChEBI" id="CHEBI:78776"/>
        <dbReference type="ChEBI" id="CHEBI:78827"/>
        <dbReference type="EC" id="1.1.1.100"/>
    </reaction>
</comment>
<feature type="binding site" evidence="5">
    <location>
        <position position="89"/>
    </location>
    <ligand>
        <name>NADP(+)</name>
        <dbReference type="ChEBI" id="CHEBI:58349"/>
    </ligand>
</feature>
<dbReference type="NCBIfam" id="TIGR01830">
    <property type="entry name" value="3oxo_ACP_reduc"/>
    <property type="match status" value="1"/>
</dbReference>
<evidence type="ECO:0000256" key="2">
    <source>
        <dbReference type="ARBA" id="ARBA00022857"/>
    </source>
</evidence>
<dbReference type="NCBIfam" id="NF005559">
    <property type="entry name" value="PRK07231.1"/>
    <property type="match status" value="1"/>
</dbReference>
<feature type="binding site" evidence="5">
    <location>
        <position position="189"/>
    </location>
    <ligand>
        <name>NADP(+)</name>
        <dbReference type="ChEBI" id="CHEBI:58349"/>
    </ligand>
</feature>
<evidence type="ECO:0000256" key="6">
    <source>
        <dbReference type="RuleBase" id="RU366074"/>
    </source>
</evidence>
<feature type="domain" description="Ketoreductase" evidence="7">
    <location>
        <begin position="6"/>
        <end position="192"/>
    </location>
</feature>
<keyword evidence="2 5" id="KW-0521">NADP</keyword>
<dbReference type="PATRIC" id="fig|1184387.3.peg.1410"/>
<evidence type="ECO:0000256" key="1">
    <source>
        <dbReference type="ARBA" id="ARBA00006484"/>
    </source>
</evidence>
<dbReference type="PRINTS" id="PR00081">
    <property type="entry name" value="GDHRDH"/>
</dbReference>
<dbReference type="GO" id="GO:0048038">
    <property type="term" value="F:quinone binding"/>
    <property type="evidence" value="ECO:0007669"/>
    <property type="project" value="TreeGrafter"/>
</dbReference>
<comment type="caution">
    <text evidence="8">The sequence shown here is derived from an EMBL/GenBank/DDBJ whole genome shotgun (WGS) entry which is preliminary data.</text>
</comment>
<dbReference type="AlphaFoldDB" id="A0A101HPD2"/>
<reference evidence="9" key="1">
    <citation type="journal article" date="2015" name="MBio">
        <title>Genome-Resolved Metagenomic Analysis Reveals Roles for Candidate Phyla and Other Microbial Community Members in Biogeochemical Transformations in Oil Reservoirs.</title>
        <authorList>
            <person name="Hu P."/>
            <person name="Tom L."/>
            <person name="Singh A."/>
            <person name="Thomas B.C."/>
            <person name="Baker B.J."/>
            <person name="Piceno Y.M."/>
            <person name="Andersen G.L."/>
            <person name="Banfield J.F."/>
        </authorList>
    </citation>
    <scope>NUCLEOTIDE SEQUENCE [LARGE SCALE GENOMIC DNA]</scope>
</reference>
<evidence type="ECO:0000313" key="9">
    <source>
        <dbReference type="Proteomes" id="UP000054092"/>
    </source>
</evidence>
<feature type="active site" description="Proton acceptor" evidence="4">
    <location>
        <position position="154"/>
    </location>
</feature>
<organism evidence="8 9">
    <name type="scientific">Mesotoga prima</name>
    <dbReference type="NCBI Taxonomy" id="1184387"/>
    <lineage>
        <taxon>Bacteria</taxon>
        <taxon>Thermotogati</taxon>
        <taxon>Thermotogota</taxon>
        <taxon>Thermotogae</taxon>
        <taxon>Kosmotogales</taxon>
        <taxon>Kosmotogaceae</taxon>
        <taxon>Mesotoga</taxon>
    </lineage>
</organism>
<dbReference type="Gene3D" id="3.40.50.720">
    <property type="entry name" value="NAD(P)-binding Rossmann-like Domain"/>
    <property type="match status" value="1"/>
</dbReference>
<evidence type="ECO:0000259" key="7">
    <source>
        <dbReference type="SMART" id="SM00822"/>
    </source>
</evidence>
<dbReference type="SUPFAM" id="SSF51735">
    <property type="entry name" value="NAD(P)-binding Rossmann-fold domains"/>
    <property type="match status" value="1"/>
</dbReference>
<dbReference type="InterPro" id="IPR020904">
    <property type="entry name" value="Sc_DH/Rdtase_CS"/>
</dbReference>
<accession>A0A101HPD2</accession>
<name>A0A101HPD2_9BACT</name>
<gene>
    <name evidence="8" type="ORF">XD94_1000</name>
</gene>
<dbReference type="Proteomes" id="UP000054092">
    <property type="component" value="Unassembled WGS sequence"/>
</dbReference>